<feature type="region of interest" description="Disordered" evidence="1">
    <location>
        <begin position="38"/>
        <end position="81"/>
    </location>
</feature>
<gene>
    <name evidence="3" type="ORF">FV139_17325</name>
</gene>
<evidence type="ECO:0000256" key="1">
    <source>
        <dbReference type="SAM" id="MobiDB-lite"/>
    </source>
</evidence>
<feature type="compositionally biased region" description="Pro residues" evidence="1">
    <location>
        <begin position="41"/>
        <end position="68"/>
    </location>
</feature>
<accession>A0A5C8ZT40</accession>
<evidence type="ECO:0000313" key="4">
    <source>
        <dbReference type="Proteomes" id="UP000321039"/>
    </source>
</evidence>
<protein>
    <submittedName>
        <fullName evidence="3">META domain-containing protein</fullName>
    </submittedName>
</protein>
<dbReference type="AlphaFoldDB" id="A0A5C8ZT40"/>
<dbReference type="InterPro" id="IPR038670">
    <property type="entry name" value="HslJ-like_sf"/>
</dbReference>
<dbReference type="PANTHER" id="PTHR35535:SF2">
    <property type="entry name" value="DUF306 DOMAIN-CONTAINING PROTEIN"/>
    <property type="match status" value="1"/>
</dbReference>
<reference evidence="3 4" key="1">
    <citation type="submission" date="2019-08" db="EMBL/GenBank/DDBJ databases">
        <title>Parahaliea maris sp. nov., isolated from the surface seawater.</title>
        <authorList>
            <person name="Liu Y."/>
        </authorList>
    </citation>
    <scope>NUCLEOTIDE SEQUENCE [LARGE SCALE GENOMIC DNA]</scope>
    <source>
        <strain evidence="3 4">HSLHS9</strain>
    </source>
</reference>
<dbReference type="Proteomes" id="UP000321039">
    <property type="component" value="Unassembled WGS sequence"/>
</dbReference>
<evidence type="ECO:0000259" key="2">
    <source>
        <dbReference type="Pfam" id="PF03724"/>
    </source>
</evidence>
<dbReference type="InterPro" id="IPR005184">
    <property type="entry name" value="DUF306_Meta_HslJ"/>
</dbReference>
<feature type="domain" description="DUF306" evidence="2">
    <location>
        <begin position="83"/>
        <end position="193"/>
    </location>
</feature>
<keyword evidence="4" id="KW-1185">Reference proteome</keyword>
<dbReference type="Pfam" id="PF03724">
    <property type="entry name" value="META"/>
    <property type="match status" value="1"/>
</dbReference>
<dbReference type="InterPro" id="IPR053147">
    <property type="entry name" value="Hsp_HslJ-like"/>
</dbReference>
<dbReference type="PANTHER" id="PTHR35535">
    <property type="entry name" value="HEAT SHOCK PROTEIN HSLJ"/>
    <property type="match status" value="1"/>
</dbReference>
<name>A0A5C8ZT40_9GAMM</name>
<feature type="compositionally biased region" description="Low complexity" evidence="1">
    <location>
        <begin position="69"/>
        <end position="81"/>
    </location>
</feature>
<evidence type="ECO:0000313" key="3">
    <source>
        <dbReference type="EMBL" id="TXS90742.1"/>
    </source>
</evidence>
<dbReference type="Gene3D" id="2.40.128.270">
    <property type="match status" value="1"/>
</dbReference>
<dbReference type="EMBL" id="VRZA01000007">
    <property type="protein sequence ID" value="TXS90742.1"/>
    <property type="molecule type" value="Genomic_DNA"/>
</dbReference>
<comment type="caution">
    <text evidence="3">The sequence shown here is derived from an EMBL/GenBank/DDBJ whole genome shotgun (WGS) entry which is preliminary data.</text>
</comment>
<sequence>MHTHDESGFERFPMRQLSGLMVIMAALLISACDSERAAAPAAPPNAPKPAPAATEPAPPPEPAPPAPSATPAETETPAAETVADLSGTVWQLVRIQSMDDTVTEPAPDAVFSISFQADGRAALQVHCNRGMGKWLSASQGQLRFGPLAVTRKMCAAESIDGRFLKELDFVRSYVLRDGQLYLATMADGSIIEFAPSADQGQQRED</sequence>
<proteinExistence type="predicted"/>
<organism evidence="3 4">
    <name type="scientific">Parahaliea maris</name>
    <dbReference type="NCBI Taxonomy" id="2716870"/>
    <lineage>
        <taxon>Bacteria</taxon>
        <taxon>Pseudomonadati</taxon>
        <taxon>Pseudomonadota</taxon>
        <taxon>Gammaproteobacteria</taxon>
        <taxon>Cellvibrionales</taxon>
        <taxon>Halieaceae</taxon>
        <taxon>Parahaliea</taxon>
    </lineage>
</organism>